<feature type="signal peptide" evidence="1">
    <location>
        <begin position="1"/>
        <end position="22"/>
    </location>
</feature>
<dbReference type="EMBL" id="WNXD01000002">
    <property type="protein sequence ID" value="MBB2146167.1"/>
    <property type="molecule type" value="Genomic_DNA"/>
</dbReference>
<feature type="chain" id="PRO_5036805567" description="Outer membrane protein beta-barrel domain-containing protein" evidence="1">
    <location>
        <begin position="23"/>
        <end position="181"/>
    </location>
</feature>
<organism evidence="2 3">
    <name type="scientific">Pedobacter planticolens</name>
    <dbReference type="NCBI Taxonomy" id="2679964"/>
    <lineage>
        <taxon>Bacteria</taxon>
        <taxon>Pseudomonadati</taxon>
        <taxon>Bacteroidota</taxon>
        <taxon>Sphingobacteriia</taxon>
        <taxon>Sphingobacteriales</taxon>
        <taxon>Sphingobacteriaceae</taxon>
        <taxon>Pedobacter</taxon>
    </lineage>
</organism>
<reference evidence="2" key="1">
    <citation type="submission" date="2019-11" db="EMBL/GenBank/DDBJ databases">
        <title>Description of Pedobacter sp. LMG 31464T.</title>
        <authorList>
            <person name="Carlier A."/>
            <person name="Qi S."/>
            <person name="Vandamme P."/>
        </authorList>
    </citation>
    <scope>NUCLEOTIDE SEQUENCE</scope>
    <source>
        <strain evidence="2">LMG 31464</strain>
    </source>
</reference>
<accession>A0A923E2B2</accession>
<dbReference type="AlphaFoldDB" id="A0A923E2B2"/>
<keyword evidence="3" id="KW-1185">Reference proteome</keyword>
<proteinExistence type="predicted"/>
<evidence type="ECO:0000313" key="3">
    <source>
        <dbReference type="Proteomes" id="UP000601055"/>
    </source>
</evidence>
<gene>
    <name evidence="2" type="ORF">GM921_11770</name>
</gene>
<keyword evidence="1" id="KW-0732">Signal</keyword>
<sequence length="181" mass="18906">MKKLALTLLAGAMLLVNVNLKAQDSKGGVNGFRFGIGLEGALPSGGLKAYDAGAGLTLRFSQGVAENFDATLTSGGIAFFPKSLSNATANTKASIFIPIKLGGRYMFSKNFYGMAEAGMTIAKTYTVKSFSGTTPNYGFVSSSSFTYAPSIGARFGGFDIGVRYEGLEGGGFMGLRLGYDF</sequence>
<dbReference type="RefSeq" id="WP_182922835.1">
    <property type="nucleotide sequence ID" value="NZ_WNXD01000002.1"/>
</dbReference>
<name>A0A923E2B2_9SPHI</name>
<dbReference type="Proteomes" id="UP000601055">
    <property type="component" value="Unassembled WGS sequence"/>
</dbReference>
<comment type="caution">
    <text evidence="2">The sequence shown here is derived from an EMBL/GenBank/DDBJ whole genome shotgun (WGS) entry which is preliminary data.</text>
</comment>
<evidence type="ECO:0008006" key="4">
    <source>
        <dbReference type="Google" id="ProtNLM"/>
    </source>
</evidence>
<evidence type="ECO:0000256" key="1">
    <source>
        <dbReference type="SAM" id="SignalP"/>
    </source>
</evidence>
<protein>
    <recommendedName>
        <fullName evidence="4">Outer membrane protein beta-barrel domain-containing protein</fullName>
    </recommendedName>
</protein>
<evidence type="ECO:0000313" key="2">
    <source>
        <dbReference type="EMBL" id="MBB2146167.1"/>
    </source>
</evidence>